<dbReference type="PANTHER" id="PTHR10670">
    <property type="entry name" value="DNA POLYMERASE EPSILON CATALYTIC SUBUNIT A"/>
    <property type="match status" value="1"/>
</dbReference>
<dbReference type="InterPro" id="IPR006133">
    <property type="entry name" value="DNA-dir_DNA_pol_B_exonuc"/>
</dbReference>
<keyword evidence="1" id="KW-0238">DNA-binding</keyword>
<keyword evidence="1" id="KW-0862">Zinc</keyword>
<keyword evidence="1" id="KW-0479">Metal-binding</keyword>
<dbReference type="Pfam" id="PF10536">
    <property type="entry name" value="PMD"/>
    <property type="match status" value="1"/>
</dbReference>
<dbReference type="InterPro" id="IPR029703">
    <property type="entry name" value="POL2"/>
</dbReference>
<dbReference type="SUPFAM" id="SSF53098">
    <property type="entry name" value="Ribonuclease H-like"/>
    <property type="match status" value="1"/>
</dbReference>
<feature type="region of interest" description="Disordered" evidence="2">
    <location>
        <begin position="371"/>
        <end position="548"/>
    </location>
</feature>
<evidence type="ECO:0000313" key="6">
    <source>
        <dbReference type="Proteomes" id="UP000594261"/>
    </source>
</evidence>
<evidence type="ECO:0000259" key="3">
    <source>
        <dbReference type="Pfam" id="PF03104"/>
    </source>
</evidence>
<comment type="subcellular location">
    <subcellularLocation>
        <location evidence="1">Nucleus</location>
    </subcellularLocation>
</comment>
<keyword evidence="1" id="KW-0548">Nucleotidyltransferase</keyword>
<dbReference type="EC" id="2.7.7.7" evidence="1"/>
<reference evidence="6" key="1">
    <citation type="journal article" date="2016" name="G3 (Bethesda)">
        <title>First Draft Assembly and Annotation of the Genome of a California Endemic Oak Quercus lobata Nee (Fagaceae).</title>
        <authorList>
            <person name="Sork V.L."/>
            <person name="Fitz-Gibbon S.T."/>
            <person name="Puiu D."/>
            <person name="Crepeau M."/>
            <person name="Gugger P.F."/>
            <person name="Sherman R."/>
            <person name="Stevens K."/>
            <person name="Langley C.H."/>
            <person name="Pellegrini M."/>
            <person name="Salzberg S.L."/>
        </authorList>
    </citation>
    <scope>NUCLEOTIDE SEQUENCE [LARGE SCALE GENOMIC DNA]</scope>
    <source>
        <strain evidence="6">cv. SW786</strain>
    </source>
</reference>
<evidence type="ECO:0000256" key="1">
    <source>
        <dbReference type="RuleBase" id="RU365029"/>
    </source>
</evidence>
<comment type="catalytic activity">
    <reaction evidence="1">
        <text>DNA(n) + a 2'-deoxyribonucleoside 5'-triphosphate = DNA(n+1) + diphosphate</text>
        <dbReference type="Rhea" id="RHEA:22508"/>
        <dbReference type="Rhea" id="RHEA-COMP:17339"/>
        <dbReference type="Rhea" id="RHEA-COMP:17340"/>
        <dbReference type="ChEBI" id="CHEBI:33019"/>
        <dbReference type="ChEBI" id="CHEBI:61560"/>
        <dbReference type="ChEBI" id="CHEBI:173112"/>
        <dbReference type="EC" id="2.7.7.7"/>
    </reaction>
</comment>
<accession>A0A7N2KR26</accession>
<dbReference type="InterPro" id="IPR012337">
    <property type="entry name" value="RNaseH-like_sf"/>
</dbReference>
<dbReference type="Pfam" id="PF03104">
    <property type="entry name" value="DNA_pol_B_exo1"/>
    <property type="match status" value="1"/>
</dbReference>
<evidence type="ECO:0000313" key="5">
    <source>
        <dbReference type="EnsemblPlants" id="QL02p000127:mrna"/>
    </source>
</evidence>
<dbReference type="GO" id="GO:0000278">
    <property type="term" value="P:mitotic cell cycle"/>
    <property type="evidence" value="ECO:0007669"/>
    <property type="project" value="TreeGrafter"/>
</dbReference>
<dbReference type="Proteomes" id="UP000594261">
    <property type="component" value="Chromosome 2"/>
</dbReference>
<dbReference type="GO" id="GO:0008310">
    <property type="term" value="F:single-stranded DNA 3'-5' DNA exonuclease activity"/>
    <property type="evidence" value="ECO:0007669"/>
    <property type="project" value="TreeGrafter"/>
</dbReference>
<evidence type="ECO:0000259" key="4">
    <source>
        <dbReference type="Pfam" id="PF10536"/>
    </source>
</evidence>
<dbReference type="GO" id="GO:0003887">
    <property type="term" value="F:DNA-directed DNA polymerase activity"/>
    <property type="evidence" value="ECO:0007669"/>
    <property type="project" value="UniProtKB-KW"/>
</dbReference>
<dbReference type="GO" id="GO:0006297">
    <property type="term" value="P:nucleotide-excision repair, DNA gap filling"/>
    <property type="evidence" value="ECO:0007669"/>
    <property type="project" value="TreeGrafter"/>
</dbReference>
<dbReference type="InParanoid" id="A0A7N2KR26"/>
<reference evidence="5" key="2">
    <citation type="submission" date="2021-01" db="UniProtKB">
        <authorList>
            <consortium name="EnsemblPlants"/>
        </authorList>
    </citation>
    <scope>IDENTIFICATION</scope>
</reference>
<comment type="cofactor">
    <cofactor evidence="1">
        <name>[4Fe-4S] cluster</name>
        <dbReference type="ChEBI" id="CHEBI:49883"/>
    </cofactor>
</comment>
<dbReference type="GO" id="GO:0045004">
    <property type="term" value="P:DNA replication proofreading"/>
    <property type="evidence" value="ECO:0007669"/>
    <property type="project" value="TreeGrafter"/>
</dbReference>
<dbReference type="GO" id="GO:0008270">
    <property type="term" value="F:zinc ion binding"/>
    <property type="evidence" value="ECO:0007669"/>
    <property type="project" value="UniProtKB-KW"/>
</dbReference>
<keyword evidence="1" id="KW-0808">Transferase</keyword>
<name>A0A7N2KR26_QUELO</name>
<keyword evidence="1" id="KW-0411">Iron-sulfur</keyword>
<keyword evidence="6" id="KW-1185">Reference proteome</keyword>
<keyword evidence="1" id="KW-0235">DNA replication</keyword>
<dbReference type="PANTHER" id="PTHR10670:SF0">
    <property type="entry name" value="DNA POLYMERASE EPSILON CATALYTIC SUBUNIT A"/>
    <property type="match status" value="1"/>
</dbReference>
<organism evidence="5 6">
    <name type="scientific">Quercus lobata</name>
    <name type="common">Valley oak</name>
    <dbReference type="NCBI Taxonomy" id="97700"/>
    <lineage>
        <taxon>Eukaryota</taxon>
        <taxon>Viridiplantae</taxon>
        <taxon>Streptophyta</taxon>
        <taxon>Embryophyta</taxon>
        <taxon>Tracheophyta</taxon>
        <taxon>Spermatophyta</taxon>
        <taxon>Magnoliopsida</taxon>
        <taxon>eudicotyledons</taxon>
        <taxon>Gunneridae</taxon>
        <taxon>Pentapetalae</taxon>
        <taxon>rosids</taxon>
        <taxon>fabids</taxon>
        <taxon>Fagales</taxon>
        <taxon>Fagaceae</taxon>
        <taxon>Quercus</taxon>
    </lineage>
</organism>
<keyword evidence="1" id="KW-0004">4Fe-4S</keyword>
<keyword evidence="1" id="KW-0539">Nucleus</keyword>
<dbReference type="GO" id="GO:0051539">
    <property type="term" value="F:4 iron, 4 sulfur cluster binding"/>
    <property type="evidence" value="ECO:0007669"/>
    <property type="project" value="UniProtKB-KW"/>
</dbReference>
<dbReference type="AlphaFoldDB" id="A0A7N2KR26"/>
<dbReference type="GO" id="GO:0003677">
    <property type="term" value="F:DNA binding"/>
    <property type="evidence" value="ECO:0007669"/>
    <property type="project" value="UniProtKB-KW"/>
</dbReference>
<dbReference type="GO" id="GO:0006287">
    <property type="term" value="P:base-excision repair, gap-filling"/>
    <property type="evidence" value="ECO:0007669"/>
    <property type="project" value="TreeGrafter"/>
</dbReference>
<comment type="similarity">
    <text evidence="1">Belongs to the DNA polymerase type-B family.</text>
</comment>
<dbReference type="Gene3D" id="3.30.420.10">
    <property type="entry name" value="Ribonuclease H-like superfamily/Ribonuclease H"/>
    <property type="match status" value="1"/>
</dbReference>
<dbReference type="GO" id="GO:0006272">
    <property type="term" value="P:leading strand elongation"/>
    <property type="evidence" value="ECO:0007669"/>
    <property type="project" value="TreeGrafter"/>
</dbReference>
<protein>
    <recommendedName>
        <fullName evidence="1">DNA polymerase epsilon catalytic subunit</fullName>
        <ecNumber evidence="1">2.7.7.7</ecNumber>
    </recommendedName>
</protein>
<keyword evidence="1" id="KW-0408">Iron</keyword>
<proteinExistence type="inferred from homology"/>
<feature type="compositionally biased region" description="Pro residues" evidence="2">
    <location>
        <begin position="382"/>
        <end position="407"/>
    </location>
</feature>
<dbReference type="EnsemblPlants" id="QL02p000127:mrna">
    <property type="protein sequence ID" value="QL02p000127:mrna"/>
    <property type="gene ID" value="QL02p000127"/>
</dbReference>
<dbReference type="InterPro" id="IPR036397">
    <property type="entry name" value="RNaseH_sf"/>
</dbReference>
<keyword evidence="1" id="KW-0863">Zinc-finger</keyword>
<dbReference type="GO" id="GO:0008622">
    <property type="term" value="C:epsilon DNA polymerase complex"/>
    <property type="evidence" value="ECO:0007669"/>
    <property type="project" value="InterPro"/>
</dbReference>
<dbReference type="Gramene" id="QL02p000127:mrna">
    <property type="protein sequence ID" value="QL02p000127:mrna"/>
    <property type="gene ID" value="QL02p000127"/>
</dbReference>
<dbReference type="Gene3D" id="3.30.342.10">
    <property type="entry name" value="DNA Polymerase, chain B, domain 1"/>
    <property type="match status" value="1"/>
</dbReference>
<keyword evidence="1" id="KW-0239">DNA-directed DNA polymerase</keyword>
<dbReference type="InterPro" id="IPR019557">
    <property type="entry name" value="AminoTfrase-like_pln_mobile"/>
</dbReference>
<comment type="function">
    <text evidence="1">DNA polymerase II participates in chromosomal DNA replication.</text>
</comment>
<sequence>MVDDRVIDIIKALGLEGLLRTPGREIDHGLITALVERWRPKTHTFHMLHGEVTITLQDVEVLLGLPVDGDAITGSTQKEWENVCDEYLGFRPTNEDHLECTGQRILIKRLLEQVADPLPPNAEDDEVHRYARCYILALLGDTIFMDKSGDRVHLMWVQQLEDLRNPRRWVWVPNKKNRLAQVFRDRYREQIALMLPNQVVWQLYEDEYENLPPWCVAGRAVWTAMVPLVCFHLVEKHTPNRVVRQFGMIQEIPRHVNTDSVLHAIDLRGKIGVDWMRRHAMHLTEWGHRLQRRCQAVLGDMPLQHEYFDWFTRITRRFIDIPGARFILMIEGYVCMMRCHPVGTEDHNDIINVLEAVHEIGRVVPTLDPFPSTAHPSLSPTIPSPTPHPSVSPTIPSPTSHPSPTPTIPLATPHESPTPTIPLATPHESPSPTIPPPTPHACPGSDIRSPTPRSFPELSPIPSFDLGLDQIPPDLQQDPPSHSTSTGPSSAIDPPHVQPEQPVGLAAAAEGRPKRISKAPPCGTGGHKHGHNTGPEASDEGHARPPPYYTRKRKVLKKLLKDDAISKARINTEVQLENVPPYEPPKDELVSNFENPIIDAIDWSRLSKRHGATSVAQKNHLSGLHKPYLKLSFDTVQQLMNVKSNLLHVVQRNQEKFDAAEAYESIIAGKREQRPQDFLDCIVDLREYDVPYHVRFAIDNDVRCGQWYDVSVSSTGLMLEKRTDLLQRAEVHVCAFDIETTKLPLKFPDAEYDLIMMISYMVDGQGYLIINRECVGDDIEDLEYTPKPEFEGYFKVTNVRNEVELLRQWFAHMREVKPGIYVTYNGDFFDWPFLESRAAYHGLKMSEEVGFQCDKNQGECRAKFACHLDCFAWVKRDSYLPQGSQGLKWLAILIDGAQPCFLSWLLELLAVVVGLVWRQEREKKMNIFTYQHCSGKPPSIVTDEVCTACDFNRPGKTCLRKLEWVWRGETFMAKKSDYYHLKKQIESEFVDGTGGQLPKSFLDLPKTEQQLRLKERLKKYSQKAYKRVLDKPVTELREVGICMREKPF</sequence>
<feature type="compositionally biased region" description="Low complexity" evidence="2">
    <location>
        <begin position="465"/>
        <end position="490"/>
    </location>
</feature>
<evidence type="ECO:0000256" key="2">
    <source>
        <dbReference type="SAM" id="MobiDB-lite"/>
    </source>
</evidence>
<feature type="domain" description="Aminotransferase-like plant mobile" evidence="4">
    <location>
        <begin position="24"/>
        <end position="173"/>
    </location>
</feature>
<feature type="domain" description="DNA-directed DNA polymerase family B exonuclease" evidence="3">
    <location>
        <begin position="684"/>
        <end position="888"/>
    </location>
</feature>